<dbReference type="PANTHER" id="PTHR33392">
    <property type="entry name" value="POLYISOPRENYL-TEICHOIC ACID--PEPTIDOGLYCAN TEICHOIC ACID TRANSFERASE TAGU"/>
    <property type="match status" value="1"/>
</dbReference>
<protein>
    <submittedName>
        <fullName evidence="5">LytR family transcriptional regulator</fullName>
    </submittedName>
</protein>
<evidence type="ECO:0000259" key="4">
    <source>
        <dbReference type="Pfam" id="PF03816"/>
    </source>
</evidence>
<organism evidence="5 6">
    <name type="scientific">Clostridium gelidum</name>
    <dbReference type="NCBI Taxonomy" id="704125"/>
    <lineage>
        <taxon>Bacteria</taxon>
        <taxon>Bacillati</taxon>
        <taxon>Bacillota</taxon>
        <taxon>Clostridia</taxon>
        <taxon>Eubacteriales</taxon>
        <taxon>Clostridiaceae</taxon>
        <taxon>Clostridium</taxon>
    </lineage>
</organism>
<accession>A0ABM7TDR5</accession>
<dbReference type="NCBIfam" id="TIGR00350">
    <property type="entry name" value="lytR_cpsA_psr"/>
    <property type="match status" value="1"/>
</dbReference>
<dbReference type="Pfam" id="PF03816">
    <property type="entry name" value="LytR_cpsA_psr"/>
    <property type="match status" value="1"/>
</dbReference>
<evidence type="ECO:0000313" key="6">
    <source>
        <dbReference type="Proteomes" id="UP000824633"/>
    </source>
</evidence>
<feature type="transmembrane region" description="Helical" evidence="3">
    <location>
        <begin position="36"/>
        <end position="54"/>
    </location>
</feature>
<keyword evidence="6" id="KW-1185">Reference proteome</keyword>
<dbReference type="EMBL" id="AP024849">
    <property type="protein sequence ID" value="BCZ47060.1"/>
    <property type="molecule type" value="Genomic_DNA"/>
</dbReference>
<keyword evidence="3" id="KW-0472">Membrane</keyword>
<sequence>MYANSKHSITISRSKHKWHKHRNKHSKKKKMPYKKIFFYITFILCLTLLGLLITTNENLSKINKVDINKNNFDLKADNSENNINETLSKTNNTIIKDTNITNIALLGIDETEGTAGRSDCIMILTIDNQNNKLKISSIIRDSYVTIPTINKKDKINHAYAFGGSQLALQTINQNFNLNLDKVIVVNFSSLPQIIDTFGGIQLKITSEELKYINNYIYNLNELNHTNSPNIVTSGNQLVDGTQSLAYCRIRYTDGGDFERSQRQRTLLSNLIEKCATIPLTEYPSLDDKIFPLIYTNLKKSELLTFAVNLNSSKSLTILQDRFPKDEDSSGKLIDGIYYYVFDKELTTKKIHQFIFSTD</sequence>
<comment type="similarity">
    <text evidence="1">Belongs to the LytR/CpsA/Psr (LCP) family.</text>
</comment>
<dbReference type="RefSeq" id="WP_224033444.1">
    <property type="nucleotide sequence ID" value="NZ_AP024849.1"/>
</dbReference>
<reference evidence="6" key="1">
    <citation type="submission" date="2021-07" db="EMBL/GenBank/DDBJ databases">
        <title>Complete genome sequencing of a Clostridium isolate.</title>
        <authorList>
            <person name="Ueki A."/>
            <person name="Tonouchi A."/>
        </authorList>
    </citation>
    <scope>NUCLEOTIDE SEQUENCE [LARGE SCALE GENOMIC DNA]</scope>
    <source>
        <strain evidence="6">C5S11</strain>
    </source>
</reference>
<dbReference type="PANTHER" id="PTHR33392:SF6">
    <property type="entry name" value="POLYISOPRENYL-TEICHOIC ACID--PEPTIDOGLYCAN TEICHOIC ACID TRANSFERASE TAGU"/>
    <property type="match status" value="1"/>
</dbReference>
<name>A0ABM7TDR5_9CLOT</name>
<feature type="compositionally biased region" description="Polar residues" evidence="2">
    <location>
        <begin position="1"/>
        <end position="11"/>
    </location>
</feature>
<feature type="region of interest" description="Disordered" evidence="2">
    <location>
        <begin position="1"/>
        <end position="27"/>
    </location>
</feature>
<keyword evidence="3" id="KW-1133">Transmembrane helix</keyword>
<dbReference type="InterPro" id="IPR004474">
    <property type="entry name" value="LytR_CpsA_psr"/>
</dbReference>
<dbReference type="Proteomes" id="UP000824633">
    <property type="component" value="Chromosome"/>
</dbReference>
<evidence type="ECO:0000313" key="5">
    <source>
        <dbReference type="EMBL" id="BCZ47060.1"/>
    </source>
</evidence>
<keyword evidence="3" id="KW-0812">Transmembrane</keyword>
<evidence type="ECO:0000256" key="2">
    <source>
        <dbReference type="SAM" id="MobiDB-lite"/>
    </source>
</evidence>
<dbReference type="Gene3D" id="3.40.630.190">
    <property type="entry name" value="LCP protein"/>
    <property type="match status" value="1"/>
</dbReference>
<proteinExistence type="inferred from homology"/>
<dbReference type="InterPro" id="IPR050922">
    <property type="entry name" value="LytR/CpsA/Psr_CW_biosynth"/>
</dbReference>
<feature type="compositionally biased region" description="Basic residues" evidence="2">
    <location>
        <begin position="13"/>
        <end position="27"/>
    </location>
</feature>
<gene>
    <name evidence="5" type="ORF">psyc5s11_31270</name>
</gene>
<evidence type="ECO:0000256" key="3">
    <source>
        <dbReference type="SAM" id="Phobius"/>
    </source>
</evidence>
<evidence type="ECO:0000256" key="1">
    <source>
        <dbReference type="ARBA" id="ARBA00006068"/>
    </source>
</evidence>
<feature type="domain" description="Cell envelope-related transcriptional attenuator" evidence="4">
    <location>
        <begin position="117"/>
        <end position="274"/>
    </location>
</feature>